<dbReference type="Gene3D" id="3.60.21.10">
    <property type="match status" value="1"/>
</dbReference>
<accession>A0ABR3GGA0</accession>
<evidence type="ECO:0000256" key="1">
    <source>
        <dbReference type="SAM" id="MobiDB-lite"/>
    </source>
</evidence>
<feature type="region of interest" description="Disordered" evidence="1">
    <location>
        <begin position="1"/>
        <end position="23"/>
    </location>
</feature>
<dbReference type="PANTHER" id="PTHR12905">
    <property type="entry name" value="METALLOPHOSPHOESTERASE"/>
    <property type="match status" value="1"/>
</dbReference>
<dbReference type="Proteomes" id="UP001447188">
    <property type="component" value="Unassembled WGS sequence"/>
</dbReference>
<dbReference type="InterPro" id="IPR051693">
    <property type="entry name" value="UPF0046_metallophosphoest"/>
</dbReference>
<organism evidence="3 4">
    <name type="scientific">Discina gigas</name>
    <dbReference type="NCBI Taxonomy" id="1032678"/>
    <lineage>
        <taxon>Eukaryota</taxon>
        <taxon>Fungi</taxon>
        <taxon>Dikarya</taxon>
        <taxon>Ascomycota</taxon>
        <taxon>Pezizomycotina</taxon>
        <taxon>Pezizomycetes</taxon>
        <taxon>Pezizales</taxon>
        <taxon>Discinaceae</taxon>
        <taxon>Discina</taxon>
    </lineage>
</organism>
<gene>
    <name evidence="3" type="ORF">Q9L58_006149</name>
</gene>
<protein>
    <recommendedName>
        <fullName evidence="2">Calcineurin-like phosphoesterase domain-containing protein</fullName>
    </recommendedName>
</protein>
<keyword evidence="4" id="KW-1185">Reference proteome</keyword>
<dbReference type="EMBL" id="JBBBZM010000081">
    <property type="protein sequence ID" value="KAL0634954.1"/>
    <property type="molecule type" value="Genomic_DNA"/>
</dbReference>
<proteinExistence type="predicted"/>
<evidence type="ECO:0000313" key="3">
    <source>
        <dbReference type="EMBL" id="KAL0634954.1"/>
    </source>
</evidence>
<dbReference type="Pfam" id="PF00149">
    <property type="entry name" value="Metallophos"/>
    <property type="match status" value="1"/>
</dbReference>
<dbReference type="CDD" id="cd07379">
    <property type="entry name" value="MPP_239FB"/>
    <property type="match status" value="1"/>
</dbReference>
<name>A0ABR3GGA0_9PEZI</name>
<feature type="domain" description="Calcineurin-like phosphoesterase" evidence="2">
    <location>
        <begin position="51"/>
        <end position="253"/>
    </location>
</feature>
<dbReference type="PANTHER" id="PTHR12905:SF16">
    <property type="entry name" value="SER_THR PROTEIN PHOSPHATASE FAMILY PROTEIN (AFU_ORTHOLOGUE AFUA_1G06000)"/>
    <property type="match status" value="1"/>
</dbReference>
<sequence>MCSQLKPSSIYHRLSRQPQDSESAMSQLTDLEAILSSHLALNPPAYRKKVRIVCVSDTHNSSPLDGQFKVPPGDVLIHAGDMTNQGSHSELTKAVEWIGKCEHEVKIVIAGNHDGVTLDPNFHDSFGGCFHNQEPQSYMDNLSLLTSHAARQNGIIYLNHEAKTITLKDGRTFTVFGSPWSPKCGLWGFGYEEPQSLRQSIWADIPLDTDILVTHGPPKFHLDGTTASRGCEHLRQAVWTVRPLLHVFGHIHESRGVERVKWDLTSRFVRYKEASVSVIEDPTPERANMFVVDLTKRKGDPLDNDGTRDGRKESCLVNAAVATKPWKKGVGHGVRQKPVVVDLDVGVVSSADHEQAVIEPEIGGMQVIEEEEE</sequence>
<evidence type="ECO:0000313" key="4">
    <source>
        <dbReference type="Proteomes" id="UP001447188"/>
    </source>
</evidence>
<dbReference type="InterPro" id="IPR029052">
    <property type="entry name" value="Metallo-depent_PP-like"/>
</dbReference>
<comment type="caution">
    <text evidence="3">The sequence shown here is derived from an EMBL/GenBank/DDBJ whole genome shotgun (WGS) entry which is preliminary data.</text>
</comment>
<reference evidence="3 4" key="1">
    <citation type="submission" date="2024-02" db="EMBL/GenBank/DDBJ databases">
        <title>Discinaceae phylogenomics.</title>
        <authorList>
            <person name="Dirks A.C."/>
            <person name="James T.Y."/>
        </authorList>
    </citation>
    <scope>NUCLEOTIDE SEQUENCE [LARGE SCALE GENOMIC DNA]</scope>
    <source>
        <strain evidence="3 4">ACD0624</strain>
    </source>
</reference>
<dbReference type="SUPFAM" id="SSF56300">
    <property type="entry name" value="Metallo-dependent phosphatases"/>
    <property type="match status" value="1"/>
</dbReference>
<dbReference type="InterPro" id="IPR004843">
    <property type="entry name" value="Calcineurin-like_PHP"/>
</dbReference>
<evidence type="ECO:0000259" key="2">
    <source>
        <dbReference type="Pfam" id="PF00149"/>
    </source>
</evidence>